<feature type="transmembrane region" description="Helical" evidence="1">
    <location>
        <begin position="6"/>
        <end position="26"/>
    </location>
</feature>
<proteinExistence type="predicted"/>
<reference evidence="2" key="1">
    <citation type="submission" date="2020-10" db="EMBL/GenBank/DDBJ databases">
        <title>Phylogeny of dyella-like bacteria.</title>
        <authorList>
            <person name="Fu J."/>
        </authorList>
    </citation>
    <scope>NUCLEOTIDE SEQUENCE</scope>
    <source>
        <strain evidence="2">DHOC52</strain>
    </source>
</reference>
<dbReference type="RefSeq" id="WP_204680205.1">
    <property type="nucleotide sequence ID" value="NZ_BSNR01000003.1"/>
</dbReference>
<keyword evidence="1" id="KW-0812">Transmembrane</keyword>
<gene>
    <name evidence="2" type="ORF">ISP19_04765</name>
</gene>
<evidence type="ECO:0000313" key="2">
    <source>
        <dbReference type="EMBL" id="MBM7124683.1"/>
    </source>
</evidence>
<organism evidence="2 3">
    <name type="scientific">Dyella flava</name>
    <dbReference type="NCBI Taxonomy" id="1920170"/>
    <lineage>
        <taxon>Bacteria</taxon>
        <taxon>Pseudomonadati</taxon>
        <taxon>Pseudomonadota</taxon>
        <taxon>Gammaproteobacteria</taxon>
        <taxon>Lysobacterales</taxon>
        <taxon>Rhodanobacteraceae</taxon>
        <taxon>Dyella</taxon>
    </lineage>
</organism>
<name>A0ABS2K0B5_9GAMM</name>
<dbReference type="EMBL" id="JADIKE010000028">
    <property type="protein sequence ID" value="MBM7124683.1"/>
    <property type="molecule type" value="Genomic_DNA"/>
</dbReference>
<accession>A0ABS2K0B5</accession>
<feature type="transmembrane region" description="Helical" evidence="1">
    <location>
        <begin position="33"/>
        <end position="54"/>
    </location>
</feature>
<dbReference type="Proteomes" id="UP001430149">
    <property type="component" value="Unassembled WGS sequence"/>
</dbReference>
<comment type="caution">
    <text evidence="2">The sequence shown here is derived from an EMBL/GenBank/DDBJ whole genome shotgun (WGS) entry which is preliminary data.</text>
</comment>
<sequence>MKPYLAAMLFGLLASAALVVAGFWAATQFGLHWLNGLIFGPGDILFSIALRIGLLAPGELSHHIFVVLVSLLIWTLIFGFFARRLK</sequence>
<feature type="transmembrane region" description="Helical" evidence="1">
    <location>
        <begin position="60"/>
        <end position="82"/>
    </location>
</feature>
<keyword evidence="1" id="KW-0472">Membrane</keyword>
<protein>
    <submittedName>
        <fullName evidence="2">Uncharacterized protein</fullName>
    </submittedName>
</protein>
<keyword evidence="1" id="KW-1133">Transmembrane helix</keyword>
<evidence type="ECO:0000256" key="1">
    <source>
        <dbReference type="SAM" id="Phobius"/>
    </source>
</evidence>
<evidence type="ECO:0000313" key="3">
    <source>
        <dbReference type="Proteomes" id="UP001430149"/>
    </source>
</evidence>
<keyword evidence="3" id="KW-1185">Reference proteome</keyword>